<feature type="compositionally biased region" description="Gly residues" evidence="1">
    <location>
        <begin position="72"/>
        <end position="85"/>
    </location>
</feature>
<accession>A0A2P6PUS7</accession>
<comment type="caution">
    <text evidence="2">The sequence shown here is derived from an EMBL/GenBank/DDBJ whole genome shotgun (WGS) entry which is preliminary data.</text>
</comment>
<protein>
    <submittedName>
        <fullName evidence="2">Uncharacterized protein</fullName>
    </submittedName>
</protein>
<dbReference type="EMBL" id="PDCK01000044">
    <property type="protein sequence ID" value="PRQ25681.1"/>
    <property type="molecule type" value="Genomic_DNA"/>
</dbReference>
<sequence>MVVIRVGEVGILRGIEFDGDKLVLGQLGGVEETQIAARAAESLVVGGEGKRHAIAGGGGVKVGEGEGEGEAGGEGGGDVGVGVGEAGEADAV</sequence>
<dbReference type="AlphaFoldDB" id="A0A2P6PUS7"/>
<dbReference type="Gramene" id="PRQ25681">
    <property type="protein sequence ID" value="PRQ25681"/>
    <property type="gene ID" value="RchiOBHm_Chr6g0286331"/>
</dbReference>
<evidence type="ECO:0000313" key="2">
    <source>
        <dbReference type="EMBL" id="PRQ25681.1"/>
    </source>
</evidence>
<keyword evidence="3" id="KW-1185">Reference proteome</keyword>
<dbReference type="Proteomes" id="UP000238479">
    <property type="component" value="Chromosome 6"/>
</dbReference>
<feature type="region of interest" description="Disordered" evidence="1">
    <location>
        <begin position="56"/>
        <end position="92"/>
    </location>
</feature>
<organism evidence="2 3">
    <name type="scientific">Rosa chinensis</name>
    <name type="common">China rose</name>
    <dbReference type="NCBI Taxonomy" id="74649"/>
    <lineage>
        <taxon>Eukaryota</taxon>
        <taxon>Viridiplantae</taxon>
        <taxon>Streptophyta</taxon>
        <taxon>Embryophyta</taxon>
        <taxon>Tracheophyta</taxon>
        <taxon>Spermatophyta</taxon>
        <taxon>Magnoliopsida</taxon>
        <taxon>eudicotyledons</taxon>
        <taxon>Gunneridae</taxon>
        <taxon>Pentapetalae</taxon>
        <taxon>rosids</taxon>
        <taxon>fabids</taxon>
        <taxon>Rosales</taxon>
        <taxon>Rosaceae</taxon>
        <taxon>Rosoideae</taxon>
        <taxon>Rosoideae incertae sedis</taxon>
        <taxon>Rosa</taxon>
    </lineage>
</organism>
<proteinExistence type="predicted"/>
<evidence type="ECO:0000256" key="1">
    <source>
        <dbReference type="SAM" id="MobiDB-lite"/>
    </source>
</evidence>
<gene>
    <name evidence="2" type="ORF">RchiOBHm_Chr6g0286331</name>
</gene>
<evidence type="ECO:0000313" key="3">
    <source>
        <dbReference type="Proteomes" id="UP000238479"/>
    </source>
</evidence>
<name>A0A2P6PUS7_ROSCH</name>
<reference evidence="2 3" key="1">
    <citation type="journal article" date="2018" name="Nat. Genet.">
        <title>The Rosa genome provides new insights in the design of modern roses.</title>
        <authorList>
            <person name="Bendahmane M."/>
        </authorList>
    </citation>
    <scope>NUCLEOTIDE SEQUENCE [LARGE SCALE GENOMIC DNA]</scope>
    <source>
        <strain evidence="3">cv. Old Blush</strain>
    </source>
</reference>